<feature type="compositionally biased region" description="Polar residues" evidence="4">
    <location>
        <begin position="221"/>
        <end position="238"/>
    </location>
</feature>
<feature type="domain" description="Peptidase M14" evidence="5">
    <location>
        <begin position="1"/>
        <end position="124"/>
    </location>
</feature>
<dbReference type="SUPFAM" id="SSF49464">
    <property type="entry name" value="Carboxypeptidase regulatory domain-like"/>
    <property type="match status" value="1"/>
</dbReference>
<dbReference type="GO" id="GO:0006518">
    <property type="term" value="P:peptide metabolic process"/>
    <property type="evidence" value="ECO:0007669"/>
    <property type="project" value="TreeGrafter"/>
</dbReference>
<comment type="similarity">
    <text evidence="1 3">Belongs to the peptidase M14 family.</text>
</comment>
<keyword evidence="7" id="KW-1185">Reference proteome</keyword>
<dbReference type="AlphaFoldDB" id="A0A8K0C6C6"/>
<dbReference type="Pfam" id="PF13620">
    <property type="entry name" value="CarboxypepD_reg"/>
    <property type="match status" value="1"/>
</dbReference>
<dbReference type="GO" id="GO:0016485">
    <property type="term" value="P:protein processing"/>
    <property type="evidence" value="ECO:0007669"/>
    <property type="project" value="TreeGrafter"/>
</dbReference>
<protein>
    <recommendedName>
        <fullName evidence="5">Peptidase M14 domain-containing protein</fullName>
    </recommendedName>
</protein>
<dbReference type="InterPro" id="IPR050753">
    <property type="entry name" value="Peptidase_M14_domain"/>
</dbReference>
<dbReference type="Gene3D" id="3.40.630.10">
    <property type="entry name" value="Zn peptidases"/>
    <property type="match status" value="1"/>
</dbReference>
<dbReference type="SUPFAM" id="SSF53187">
    <property type="entry name" value="Zn-dependent exopeptidases"/>
    <property type="match status" value="1"/>
</dbReference>
<proteinExistence type="inferred from homology"/>
<dbReference type="PANTHER" id="PTHR11532:SF84">
    <property type="entry name" value="CARBOXYPEPTIDASE M"/>
    <property type="match status" value="1"/>
</dbReference>
<evidence type="ECO:0000313" key="6">
    <source>
        <dbReference type="EMBL" id="KAF2881795.1"/>
    </source>
</evidence>
<dbReference type="InterPro" id="IPR000834">
    <property type="entry name" value="Peptidase_M14"/>
</dbReference>
<gene>
    <name evidence="6" type="ORF">ILUMI_24390</name>
</gene>
<dbReference type="PANTHER" id="PTHR11532">
    <property type="entry name" value="PROTEASE M14 CARBOXYPEPTIDASE"/>
    <property type="match status" value="1"/>
</dbReference>
<accession>A0A8K0C6C6</accession>
<dbReference type="GO" id="GO:0004181">
    <property type="term" value="F:metallocarboxypeptidase activity"/>
    <property type="evidence" value="ECO:0007669"/>
    <property type="project" value="InterPro"/>
</dbReference>
<organism evidence="6 7">
    <name type="scientific">Ignelater luminosus</name>
    <name type="common">Cucubano</name>
    <name type="synonym">Pyrophorus luminosus</name>
    <dbReference type="NCBI Taxonomy" id="2038154"/>
    <lineage>
        <taxon>Eukaryota</taxon>
        <taxon>Metazoa</taxon>
        <taxon>Ecdysozoa</taxon>
        <taxon>Arthropoda</taxon>
        <taxon>Hexapoda</taxon>
        <taxon>Insecta</taxon>
        <taxon>Pterygota</taxon>
        <taxon>Neoptera</taxon>
        <taxon>Endopterygota</taxon>
        <taxon>Coleoptera</taxon>
        <taxon>Polyphaga</taxon>
        <taxon>Elateriformia</taxon>
        <taxon>Elateroidea</taxon>
        <taxon>Elateridae</taxon>
        <taxon>Agrypninae</taxon>
        <taxon>Pyrophorini</taxon>
        <taxon>Ignelater</taxon>
    </lineage>
</organism>
<keyword evidence="2" id="KW-0325">Glycoprotein</keyword>
<dbReference type="Gene3D" id="2.60.40.1120">
    <property type="entry name" value="Carboxypeptidase-like, regulatory domain"/>
    <property type="match status" value="1"/>
</dbReference>
<dbReference type="EMBL" id="VTPC01090698">
    <property type="protein sequence ID" value="KAF2881795.1"/>
    <property type="molecule type" value="Genomic_DNA"/>
</dbReference>
<dbReference type="GO" id="GO:0008270">
    <property type="term" value="F:zinc ion binding"/>
    <property type="evidence" value="ECO:0007669"/>
    <property type="project" value="InterPro"/>
</dbReference>
<dbReference type="OrthoDB" id="10249045at2759"/>
<feature type="region of interest" description="Disordered" evidence="4">
    <location>
        <begin position="218"/>
        <end position="240"/>
    </location>
</feature>
<evidence type="ECO:0000259" key="5">
    <source>
        <dbReference type="PROSITE" id="PS52035"/>
    </source>
</evidence>
<dbReference type="GO" id="GO:0005615">
    <property type="term" value="C:extracellular space"/>
    <property type="evidence" value="ECO:0007669"/>
    <property type="project" value="TreeGrafter"/>
</dbReference>
<dbReference type="PROSITE" id="PS52035">
    <property type="entry name" value="PEPTIDASE_M14"/>
    <property type="match status" value="1"/>
</dbReference>
<evidence type="ECO:0000256" key="2">
    <source>
        <dbReference type="ARBA" id="ARBA00023180"/>
    </source>
</evidence>
<dbReference type="Pfam" id="PF00246">
    <property type="entry name" value="Peptidase_M14"/>
    <property type="match status" value="1"/>
</dbReference>
<evidence type="ECO:0000256" key="1">
    <source>
        <dbReference type="ARBA" id="ARBA00005988"/>
    </source>
</evidence>
<dbReference type="CDD" id="cd11308">
    <property type="entry name" value="Peptidase_M14NE-CP-C_like"/>
    <property type="match status" value="1"/>
</dbReference>
<evidence type="ECO:0000313" key="7">
    <source>
        <dbReference type="Proteomes" id="UP000801492"/>
    </source>
</evidence>
<name>A0A8K0C6C6_IGNLU</name>
<dbReference type="Proteomes" id="UP000801492">
    <property type="component" value="Unassembled WGS sequence"/>
</dbReference>
<evidence type="ECO:0000256" key="3">
    <source>
        <dbReference type="PROSITE-ProRule" id="PRU01379"/>
    </source>
</evidence>
<sequence>METDDPAEQQNLRDEYIASLPENPPSLTQDDDVFKHLARTYANKHPTMHKGYKCPRSNETFKNGITNGAAWYSVIGGMQDYNYVAHGCMELTLEISCCKYPPANQLEPLWKANKDALLELIMQAHMGVTGIIYDRITGKGIKSATLQIVGRNMNFTTTKYGEFWRILLPGSYKLQIVAKGYHSKIVPFQVLSKTTRYPQLVGLYVPMDNISLPLPTKTTRRPSFSTTPVPSTRNVSSRTTKRLPKKYIPNDTEEAPVQLKSTSLDRFNYSPSSAHFKFNHYYFIIILAILMCLNI</sequence>
<dbReference type="InterPro" id="IPR008969">
    <property type="entry name" value="CarboxyPept-like_regulatory"/>
</dbReference>
<reference evidence="6" key="1">
    <citation type="submission" date="2019-08" db="EMBL/GenBank/DDBJ databases">
        <title>The genome of the North American firefly Photinus pyralis.</title>
        <authorList>
            <consortium name="Photinus pyralis genome working group"/>
            <person name="Fallon T.R."/>
            <person name="Sander Lower S.E."/>
            <person name="Weng J.-K."/>
        </authorList>
    </citation>
    <scope>NUCLEOTIDE SEQUENCE</scope>
    <source>
        <strain evidence="6">TRF0915ILg1</strain>
        <tissue evidence="6">Whole body</tissue>
    </source>
</reference>
<evidence type="ECO:0000256" key="4">
    <source>
        <dbReference type="SAM" id="MobiDB-lite"/>
    </source>
</evidence>
<comment type="caution">
    <text evidence="6">The sequence shown here is derived from an EMBL/GenBank/DDBJ whole genome shotgun (WGS) entry which is preliminary data.</text>
</comment>
<feature type="active site" description="Proton donor/acceptor" evidence="3">
    <location>
        <position position="94"/>
    </location>
</feature>
<dbReference type="SMART" id="SM00631">
    <property type="entry name" value="Zn_pept"/>
    <property type="match status" value="1"/>
</dbReference>